<dbReference type="Gene3D" id="3.30.565.10">
    <property type="entry name" value="Histidine kinase-like ATPase, C-terminal domain"/>
    <property type="match status" value="1"/>
</dbReference>
<dbReference type="InterPro" id="IPR050482">
    <property type="entry name" value="Sensor_HK_TwoCompSys"/>
</dbReference>
<evidence type="ECO:0000256" key="6">
    <source>
        <dbReference type="ARBA" id="ARBA00022692"/>
    </source>
</evidence>
<feature type="transmembrane region" description="Helical" evidence="11">
    <location>
        <begin position="39"/>
        <end position="59"/>
    </location>
</feature>
<evidence type="ECO:0000256" key="4">
    <source>
        <dbReference type="ARBA" id="ARBA00022475"/>
    </source>
</evidence>
<keyword evidence="14" id="KW-1185">Reference proteome</keyword>
<dbReference type="InterPro" id="IPR003594">
    <property type="entry name" value="HATPase_dom"/>
</dbReference>
<proteinExistence type="predicted"/>
<comment type="subcellular location">
    <subcellularLocation>
        <location evidence="2">Cell membrane</location>
        <topology evidence="2">Multi-pass membrane protein</topology>
    </subcellularLocation>
</comment>
<evidence type="ECO:0000256" key="8">
    <source>
        <dbReference type="ARBA" id="ARBA00022989"/>
    </source>
</evidence>
<organism evidence="13 14">
    <name type="scientific">Brevibacillus nitrificans</name>
    <dbReference type="NCBI Taxonomy" id="651560"/>
    <lineage>
        <taxon>Bacteria</taxon>
        <taxon>Bacillati</taxon>
        <taxon>Bacillota</taxon>
        <taxon>Bacilli</taxon>
        <taxon>Bacillales</taxon>
        <taxon>Paenibacillaceae</taxon>
        <taxon>Brevibacillus</taxon>
    </lineage>
</organism>
<feature type="domain" description="Histidine kinase/HSP90-like ATPase" evidence="12">
    <location>
        <begin position="423"/>
        <end position="518"/>
    </location>
</feature>
<dbReference type="EMBL" id="RHHU01000015">
    <property type="protein sequence ID" value="RNB81412.1"/>
    <property type="molecule type" value="Genomic_DNA"/>
</dbReference>
<feature type="transmembrane region" description="Helical" evidence="11">
    <location>
        <begin position="111"/>
        <end position="131"/>
    </location>
</feature>
<feature type="transmembrane region" description="Helical" evidence="11">
    <location>
        <begin position="15"/>
        <end position="33"/>
    </location>
</feature>
<comment type="caution">
    <text evidence="13">The sequence shown here is derived from an EMBL/GenBank/DDBJ whole genome shotgun (WGS) entry which is preliminary data.</text>
</comment>
<comment type="catalytic activity">
    <reaction evidence="1">
        <text>ATP + protein L-histidine = ADP + protein N-phospho-L-histidine.</text>
        <dbReference type="EC" id="2.7.13.3"/>
    </reaction>
</comment>
<feature type="transmembrane region" description="Helical" evidence="11">
    <location>
        <begin position="88"/>
        <end position="106"/>
    </location>
</feature>
<evidence type="ECO:0000259" key="12">
    <source>
        <dbReference type="SMART" id="SM00387"/>
    </source>
</evidence>
<keyword evidence="4" id="KW-1003">Cell membrane</keyword>
<evidence type="ECO:0000256" key="5">
    <source>
        <dbReference type="ARBA" id="ARBA00022679"/>
    </source>
</evidence>
<name>A0A3M8D062_9BACL</name>
<dbReference type="Pfam" id="PF02518">
    <property type="entry name" value="HATPase_c"/>
    <property type="match status" value="1"/>
</dbReference>
<keyword evidence="10 11" id="KW-0472">Membrane</keyword>
<dbReference type="SUPFAM" id="SSF55874">
    <property type="entry name" value="ATPase domain of HSP90 chaperone/DNA topoisomerase II/histidine kinase"/>
    <property type="match status" value="1"/>
</dbReference>
<evidence type="ECO:0000256" key="7">
    <source>
        <dbReference type="ARBA" id="ARBA00022777"/>
    </source>
</evidence>
<dbReference type="GO" id="GO:0000155">
    <property type="term" value="F:phosphorelay sensor kinase activity"/>
    <property type="evidence" value="ECO:0007669"/>
    <property type="project" value="InterPro"/>
</dbReference>
<dbReference type="GO" id="GO:0005886">
    <property type="term" value="C:plasma membrane"/>
    <property type="evidence" value="ECO:0007669"/>
    <property type="project" value="UniProtKB-SubCell"/>
</dbReference>
<keyword evidence="5" id="KW-0808">Transferase</keyword>
<dbReference type="AlphaFoldDB" id="A0A3M8D062"/>
<dbReference type="InterPro" id="IPR011712">
    <property type="entry name" value="Sig_transdc_His_kin_sub3_dim/P"/>
</dbReference>
<accession>A0A3M8D062</accession>
<dbReference type="EC" id="2.7.13.3" evidence="3"/>
<dbReference type="InterPro" id="IPR036890">
    <property type="entry name" value="HATPase_C_sf"/>
</dbReference>
<dbReference type="Proteomes" id="UP000269573">
    <property type="component" value="Unassembled WGS sequence"/>
</dbReference>
<protein>
    <recommendedName>
        <fullName evidence="3">histidine kinase</fullName>
        <ecNumber evidence="3">2.7.13.3</ecNumber>
    </recommendedName>
</protein>
<evidence type="ECO:0000313" key="14">
    <source>
        <dbReference type="Proteomes" id="UP000269573"/>
    </source>
</evidence>
<evidence type="ECO:0000256" key="11">
    <source>
        <dbReference type="SAM" id="Phobius"/>
    </source>
</evidence>
<sequence length="523" mass="61012">MEYCLMGWLLKEFRLAVYFLQWVLLLAFCFFYMDAPDSSYHSFAVFLVIAVAYVIILCYALPRKRWFLLGLVDMGMALFFIMETGKWSSPFMLYAYTTLLWLLMVLRLEQVLLIVILFLLSASLLQEWLPLTMVPSDMDFTKLRLILDIMMWAIMALCMFALLRSMKRAYAKSYHLFLFLQKVVSSPAMNLCAATEQMVRRVFHSEQAYLCLYQDREGEGDWKREYFLNTLLEMGADEWSHLTIQLLDDYSGRKDTYVCMPLSLEGEAWGCLIFSIPAKRSIHRGERLLLRFISLIVCQQGRQHRIKYDLAKSLHEEMRRNLAQDMHDGLAQQLFFLSAQMFQLKRSLPDEVKVSVAERLEQIEERIKWCHGEVRHTITHLREFRESEQLYEAIEQLLKRMTNGTDLQVRFTSKGRILEEELNVLNAIYRMIEEATANVVKHARAHVLSVSVEASTVQVKVRVRDDGIGFVSEEKGREENRYGVVGMRERIAQVGGTFHIRSKPNEGTEILAIIPRKGVEMYG</sequence>
<evidence type="ECO:0000256" key="9">
    <source>
        <dbReference type="ARBA" id="ARBA00023012"/>
    </source>
</evidence>
<gene>
    <name evidence="13" type="ORF">EDM59_22525</name>
</gene>
<keyword evidence="6 11" id="KW-0812">Transmembrane</keyword>
<reference evidence="13 14" key="1">
    <citation type="submission" date="2018-10" db="EMBL/GenBank/DDBJ databases">
        <title>Phylogenomics of Brevibacillus.</title>
        <authorList>
            <person name="Dunlap C."/>
        </authorList>
    </citation>
    <scope>NUCLEOTIDE SEQUENCE [LARGE SCALE GENOMIC DNA]</scope>
    <source>
        <strain evidence="13 14">JCM 15774</strain>
    </source>
</reference>
<dbReference type="Gene3D" id="1.20.5.1930">
    <property type="match status" value="1"/>
</dbReference>
<dbReference type="PANTHER" id="PTHR24421">
    <property type="entry name" value="NITRATE/NITRITE SENSOR PROTEIN NARX-RELATED"/>
    <property type="match status" value="1"/>
</dbReference>
<keyword evidence="8 11" id="KW-1133">Transmembrane helix</keyword>
<dbReference type="Pfam" id="PF07730">
    <property type="entry name" value="HisKA_3"/>
    <property type="match status" value="1"/>
</dbReference>
<dbReference type="PANTHER" id="PTHR24421:SF37">
    <property type="entry name" value="SENSOR HISTIDINE KINASE NARS"/>
    <property type="match status" value="1"/>
</dbReference>
<keyword evidence="9" id="KW-0902">Two-component regulatory system</keyword>
<dbReference type="SMART" id="SM00387">
    <property type="entry name" value="HATPase_c"/>
    <property type="match status" value="1"/>
</dbReference>
<dbReference type="GO" id="GO:0046983">
    <property type="term" value="F:protein dimerization activity"/>
    <property type="evidence" value="ECO:0007669"/>
    <property type="project" value="InterPro"/>
</dbReference>
<evidence type="ECO:0000256" key="3">
    <source>
        <dbReference type="ARBA" id="ARBA00012438"/>
    </source>
</evidence>
<keyword evidence="7 13" id="KW-0418">Kinase</keyword>
<feature type="transmembrane region" description="Helical" evidence="11">
    <location>
        <begin position="66"/>
        <end position="82"/>
    </location>
</feature>
<evidence type="ECO:0000313" key="13">
    <source>
        <dbReference type="EMBL" id="RNB81412.1"/>
    </source>
</evidence>
<feature type="transmembrane region" description="Helical" evidence="11">
    <location>
        <begin position="143"/>
        <end position="163"/>
    </location>
</feature>
<dbReference type="CDD" id="cd16917">
    <property type="entry name" value="HATPase_UhpB-NarQ-NarX-like"/>
    <property type="match status" value="1"/>
</dbReference>
<evidence type="ECO:0000256" key="2">
    <source>
        <dbReference type="ARBA" id="ARBA00004651"/>
    </source>
</evidence>
<evidence type="ECO:0000256" key="10">
    <source>
        <dbReference type="ARBA" id="ARBA00023136"/>
    </source>
</evidence>
<evidence type="ECO:0000256" key="1">
    <source>
        <dbReference type="ARBA" id="ARBA00000085"/>
    </source>
</evidence>